<feature type="region of interest" description="Disordered" evidence="8">
    <location>
        <begin position="1"/>
        <end position="25"/>
    </location>
</feature>
<dbReference type="KEGG" id="sbat:G4Z16_20525"/>
<evidence type="ECO:0000256" key="7">
    <source>
        <dbReference type="PIRSR" id="PIRSR000390-2"/>
    </source>
</evidence>
<accession>A0A7T1T8M5</accession>
<dbReference type="Gene3D" id="3.90.1150.10">
    <property type="entry name" value="Aspartate Aminotransferase, domain 1"/>
    <property type="match status" value="1"/>
</dbReference>
<evidence type="ECO:0000256" key="4">
    <source>
        <dbReference type="ARBA" id="ARBA00022898"/>
    </source>
</evidence>
<dbReference type="Pfam" id="PF01041">
    <property type="entry name" value="DegT_DnrJ_EryC1"/>
    <property type="match status" value="1"/>
</dbReference>
<feature type="modified residue" description="N6-(pyridoxal phosphate)lysine" evidence="7">
    <location>
        <position position="210"/>
    </location>
</feature>
<dbReference type="PIRSF" id="PIRSF000390">
    <property type="entry name" value="PLP_StrS"/>
    <property type="match status" value="1"/>
</dbReference>
<proteinExistence type="inferred from homology"/>
<evidence type="ECO:0000256" key="5">
    <source>
        <dbReference type="ARBA" id="ARBA00038398"/>
    </source>
</evidence>
<dbReference type="InterPro" id="IPR015421">
    <property type="entry name" value="PyrdxlP-dep_Trfase_major"/>
</dbReference>
<comment type="similarity">
    <text evidence="5">Belongs to the DegT/DnrJ/EryC1 family. L-glutamine:2-deoxy-scyllo-inosose/scyllo-inosose aminotransferase subfamily.</text>
</comment>
<dbReference type="GO" id="GO:0030170">
    <property type="term" value="F:pyridoxal phosphate binding"/>
    <property type="evidence" value="ECO:0007669"/>
    <property type="project" value="TreeGrafter"/>
</dbReference>
<evidence type="ECO:0000313" key="10">
    <source>
        <dbReference type="Proteomes" id="UP000595046"/>
    </source>
</evidence>
<dbReference type="EMBL" id="CP048882">
    <property type="protein sequence ID" value="QPP08388.1"/>
    <property type="molecule type" value="Genomic_DNA"/>
</dbReference>
<keyword evidence="4 7" id="KW-0663">Pyridoxal phosphate</keyword>
<keyword evidence="2 9" id="KW-0032">Aminotransferase</keyword>
<dbReference type="GO" id="GO:0008483">
    <property type="term" value="F:transaminase activity"/>
    <property type="evidence" value="ECO:0007669"/>
    <property type="project" value="UniProtKB-KW"/>
</dbReference>
<dbReference type="AlphaFoldDB" id="A0A7T1T8M5"/>
<evidence type="ECO:0000256" key="3">
    <source>
        <dbReference type="ARBA" id="ARBA00022679"/>
    </source>
</evidence>
<dbReference type="Proteomes" id="UP000595046">
    <property type="component" value="Chromosome"/>
</dbReference>
<organism evidence="9 10">
    <name type="scientific">Streptomyces bathyalis</name>
    <dbReference type="NCBI Taxonomy" id="2710756"/>
    <lineage>
        <taxon>Bacteria</taxon>
        <taxon>Bacillati</taxon>
        <taxon>Actinomycetota</taxon>
        <taxon>Actinomycetes</taxon>
        <taxon>Kitasatosporales</taxon>
        <taxon>Streptomycetaceae</taxon>
        <taxon>Streptomyces</taxon>
    </lineage>
</organism>
<evidence type="ECO:0000256" key="2">
    <source>
        <dbReference type="ARBA" id="ARBA00022576"/>
    </source>
</evidence>
<evidence type="ECO:0000313" key="9">
    <source>
        <dbReference type="EMBL" id="QPP08388.1"/>
    </source>
</evidence>
<protein>
    <submittedName>
        <fullName evidence="9">DegT/DnrJ/EryC1/StrS family aminotransferase</fullName>
    </submittedName>
</protein>
<keyword evidence="10" id="KW-1185">Reference proteome</keyword>
<evidence type="ECO:0000256" key="1">
    <source>
        <dbReference type="ARBA" id="ARBA00001933"/>
    </source>
</evidence>
<feature type="active site" description="Proton acceptor" evidence="6">
    <location>
        <position position="210"/>
    </location>
</feature>
<feature type="region of interest" description="Disordered" evidence="8">
    <location>
        <begin position="429"/>
        <end position="454"/>
    </location>
</feature>
<dbReference type="Gene3D" id="3.40.640.10">
    <property type="entry name" value="Type I PLP-dependent aspartate aminotransferase-like (Major domain)"/>
    <property type="match status" value="1"/>
</dbReference>
<keyword evidence="3 9" id="KW-0808">Transferase</keyword>
<dbReference type="PANTHER" id="PTHR30244:SF34">
    <property type="entry name" value="DTDP-4-AMINO-4,6-DIDEOXYGALACTOSE TRANSAMINASE"/>
    <property type="match status" value="1"/>
</dbReference>
<dbReference type="InterPro" id="IPR015422">
    <property type="entry name" value="PyrdxlP-dep_Trfase_small"/>
</dbReference>
<sequence>MSRTTPPVTAEPPERSRAAGPSAAPAVKVPYPGIGSVFGSRECEAVRETVLFGRTLSAGERRAEFESRFAEHLGRRHAFSVTSGTVALEFALHLLDLRPGDEVIATPQTYLATVQPLLGKDVTVRFADVLPESLNIDPRRVEELVNDRTRAIVLVHYGGHPADMAALRRIAERHGLLIVEDCAHALGTTDAGRPAGARGDLACFSFHSSKNISTLGEGGMVAFDRDAWAERLSRIRANEPDADHVPAPHAFGDSAGPAAGALYPGLAYTHDCVTLRHPGTNATLSEPAAAVGTVQLERLPELVGRRRSIAARLTEVLDGVEGIRVPRVPDGAEHSYHLFTFFVEPGGPVSRQELLDQLAADGVQTYLRYFPLHLLPEWRLRGHRYGECPTAERLWFEQHMNLPCHPSLSDGQVDCLAASLERALHGRPAMRGSPVLRGSPAPSSTPALHGTGAG</sequence>
<dbReference type="PANTHER" id="PTHR30244">
    <property type="entry name" value="TRANSAMINASE"/>
    <property type="match status" value="1"/>
</dbReference>
<gene>
    <name evidence="9" type="ORF">G4Z16_20525</name>
</gene>
<dbReference type="SUPFAM" id="SSF53383">
    <property type="entry name" value="PLP-dependent transferases"/>
    <property type="match status" value="1"/>
</dbReference>
<reference evidence="10" key="1">
    <citation type="submission" date="2020-02" db="EMBL/GenBank/DDBJ databases">
        <title>Streptomyces sp. ASO4wet.</title>
        <authorList>
            <person name="Risdian C."/>
            <person name="Landwehr W."/>
            <person name="Schupp P."/>
            <person name="Wink J."/>
        </authorList>
    </citation>
    <scope>NUCLEOTIDE SEQUENCE [LARGE SCALE GENOMIC DNA]</scope>
    <source>
        <strain evidence="10">ASO4wet</strain>
    </source>
</reference>
<dbReference type="InterPro" id="IPR015424">
    <property type="entry name" value="PyrdxlP-dep_Trfase"/>
</dbReference>
<evidence type="ECO:0000256" key="8">
    <source>
        <dbReference type="SAM" id="MobiDB-lite"/>
    </source>
</evidence>
<evidence type="ECO:0000256" key="6">
    <source>
        <dbReference type="PIRSR" id="PIRSR000390-1"/>
    </source>
</evidence>
<dbReference type="RefSeq" id="WP_197352181.1">
    <property type="nucleotide sequence ID" value="NZ_CP048882.1"/>
</dbReference>
<dbReference type="InterPro" id="IPR000653">
    <property type="entry name" value="DegT/StrS_aminotransferase"/>
</dbReference>
<dbReference type="CDD" id="cd00616">
    <property type="entry name" value="AHBA_syn"/>
    <property type="match status" value="1"/>
</dbReference>
<dbReference type="GO" id="GO:0000271">
    <property type="term" value="P:polysaccharide biosynthetic process"/>
    <property type="evidence" value="ECO:0007669"/>
    <property type="project" value="TreeGrafter"/>
</dbReference>
<name>A0A7T1T8M5_9ACTN</name>
<comment type="cofactor">
    <cofactor evidence="1">
        <name>pyridoxal 5'-phosphate</name>
        <dbReference type="ChEBI" id="CHEBI:597326"/>
    </cofactor>
</comment>